<keyword evidence="1" id="KW-0472">Membrane</keyword>
<gene>
    <name evidence="2" type="ORF">US99_C0018G0016</name>
</gene>
<evidence type="ECO:0000313" key="2">
    <source>
        <dbReference type="EMBL" id="KKQ78538.1"/>
    </source>
</evidence>
<comment type="caution">
    <text evidence="2">The sequence shown here is derived from an EMBL/GenBank/DDBJ whole genome shotgun (WGS) entry which is preliminary data.</text>
</comment>
<keyword evidence="1" id="KW-1133">Transmembrane helix</keyword>
<name>A0A0G0KFX0_9BACT</name>
<proteinExistence type="predicted"/>
<keyword evidence="1" id="KW-0812">Transmembrane</keyword>
<sequence length="66" mass="6801">MKILHMVTFGLLLVGGLNLGLAVLGFDVVKMVLDGLGLVSIFNLLVGASAVYVVATHKGDCKACGK</sequence>
<accession>A0A0G0KFX0</accession>
<evidence type="ECO:0000256" key="1">
    <source>
        <dbReference type="SAM" id="Phobius"/>
    </source>
</evidence>
<reference evidence="2 3" key="1">
    <citation type="journal article" date="2015" name="Nature">
        <title>rRNA introns, odd ribosomes, and small enigmatic genomes across a large radiation of phyla.</title>
        <authorList>
            <person name="Brown C.T."/>
            <person name="Hug L.A."/>
            <person name="Thomas B.C."/>
            <person name="Sharon I."/>
            <person name="Castelle C.J."/>
            <person name="Singh A."/>
            <person name="Wilkins M.J."/>
            <person name="Williams K.H."/>
            <person name="Banfield J.F."/>
        </authorList>
    </citation>
    <scope>NUCLEOTIDE SEQUENCE [LARGE SCALE GENOMIC DNA]</scope>
</reference>
<organism evidence="2 3">
    <name type="scientific">Candidatus Daviesbacteria bacterium GW2011_GWF2_38_6</name>
    <dbReference type="NCBI Taxonomy" id="1618432"/>
    <lineage>
        <taxon>Bacteria</taxon>
        <taxon>Candidatus Daviesiibacteriota</taxon>
    </lineage>
</organism>
<evidence type="ECO:0008006" key="4">
    <source>
        <dbReference type="Google" id="ProtNLM"/>
    </source>
</evidence>
<dbReference type="AlphaFoldDB" id="A0A0G0KFX0"/>
<evidence type="ECO:0000313" key="3">
    <source>
        <dbReference type="Proteomes" id="UP000034324"/>
    </source>
</evidence>
<dbReference type="Proteomes" id="UP000034324">
    <property type="component" value="Unassembled WGS sequence"/>
</dbReference>
<protein>
    <recommendedName>
        <fullName evidence="4">DUF378 domain-containing protein</fullName>
    </recommendedName>
</protein>
<dbReference type="EMBL" id="LBVC01000018">
    <property type="protein sequence ID" value="KKQ78538.1"/>
    <property type="molecule type" value="Genomic_DNA"/>
</dbReference>
<feature type="transmembrane region" description="Helical" evidence="1">
    <location>
        <begin position="35"/>
        <end position="55"/>
    </location>
</feature>